<dbReference type="PANTHER" id="PTHR11237">
    <property type="entry name" value="COENZYME Q10 BIOSYNTHESIS PROTEIN 7"/>
    <property type="match status" value="1"/>
</dbReference>
<proteinExistence type="inferred from homology"/>
<feature type="binding site" evidence="9">
    <location>
        <position position="168"/>
    </location>
    <ligand>
        <name>Fe cation</name>
        <dbReference type="ChEBI" id="CHEBI:24875"/>
        <label>1</label>
    </ligand>
</feature>
<dbReference type="RefSeq" id="WP_157398235.1">
    <property type="nucleotide sequence ID" value="NZ_WSEL01000003.1"/>
</dbReference>
<dbReference type="GO" id="GO:0005886">
    <property type="term" value="C:plasma membrane"/>
    <property type="evidence" value="ECO:0007669"/>
    <property type="project" value="UniProtKB-SubCell"/>
</dbReference>
<reference evidence="10 11" key="1">
    <citation type="submission" date="2019-12" db="EMBL/GenBank/DDBJ databases">
        <authorList>
            <person name="Huq M.A."/>
        </authorList>
    </citation>
    <scope>NUCLEOTIDE SEQUENCE [LARGE SCALE GENOMIC DNA]</scope>
    <source>
        <strain evidence="10 11">MAH-25</strain>
    </source>
</reference>
<protein>
    <recommendedName>
        <fullName evidence="9">3-demethoxyubiquinol 3-hydroxylase</fullName>
        <shortName evidence="9">DMQ hydroxylase</shortName>
        <ecNumber evidence="9">1.14.99.60</ecNumber>
    </recommendedName>
    <alternativeName>
        <fullName evidence="9">2-nonaprenyl-3-methyl-6-methoxy-1,4-benzoquinol hydroxylase</fullName>
    </alternativeName>
</protein>
<evidence type="ECO:0000256" key="9">
    <source>
        <dbReference type="HAMAP-Rule" id="MF_01658"/>
    </source>
</evidence>
<keyword evidence="11" id="KW-1185">Reference proteome</keyword>
<accession>A0A6N8ITQ2</accession>
<comment type="cofactor">
    <cofactor evidence="9">
        <name>Fe cation</name>
        <dbReference type="ChEBI" id="CHEBI:24875"/>
    </cofactor>
    <text evidence="9">Binds 2 iron ions per subunit.</text>
</comment>
<keyword evidence="6 9" id="KW-0408">Iron</keyword>
<comment type="pathway">
    <text evidence="1 9">Cofactor biosynthesis; ubiquinone biosynthesis.</text>
</comment>
<dbReference type="HAMAP" id="MF_01658">
    <property type="entry name" value="COQ7"/>
    <property type="match status" value="1"/>
</dbReference>
<dbReference type="GO" id="GO:0008682">
    <property type="term" value="F:3-demethoxyubiquinol 3-hydroxylase activity"/>
    <property type="evidence" value="ECO:0007669"/>
    <property type="project" value="UniProtKB-EC"/>
</dbReference>
<dbReference type="GO" id="GO:0006744">
    <property type="term" value="P:ubiquinone biosynthetic process"/>
    <property type="evidence" value="ECO:0007669"/>
    <property type="project" value="UniProtKB-UniRule"/>
</dbReference>
<dbReference type="EC" id="1.14.99.60" evidence="9"/>
<feature type="binding site" evidence="9">
    <location>
        <position position="87"/>
    </location>
    <ligand>
        <name>Fe cation</name>
        <dbReference type="ChEBI" id="CHEBI:24875"/>
        <label>1</label>
    </ligand>
</feature>
<dbReference type="SUPFAM" id="SSF47240">
    <property type="entry name" value="Ferritin-like"/>
    <property type="match status" value="1"/>
</dbReference>
<sequence length="205" mass="22409">MDRLLGAADAALRTLFAKPRALRDCPVVPAEPSNLTADERRHAGALMRVNHVGEICAQALYASQAVATRDPLLREQFEQAAREETDHLAWTQARLDELDARPSLLNPLWYAGAFTLGLLAGRLGDRVSLGFVVETERQVESHLDSHLRRLPAGDHASRAIVAQMKADEAAHAQQALDRGALELPAPVRGLMRAAARVMTTTAHYI</sequence>
<dbReference type="InterPro" id="IPR047809">
    <property type="entry name" value="COQ7_proteobact"/>
</dbReference>
<feature type="binding site" evidence="9">
    <location>
        <position position="136"/>
    </location>
    <ligand>
        <name>Fe cation</name>
        <dbReference type="ChEBI" id="CHEBI:24875"/>
        <label>2</label>
    </ligand>
</feature>
<evidence type="ECO:0000313" key="10">
    <source>
        <dbReference type="EMBL" id="MVQ30339.1"/>
    </source>
</evidence>
<feature type="binding site" evidence="9">
    <location>
        <position position="171"/>
    </location>
    <ligand>
        <name>Fe cation</name>
        <dbReference type="ChEBI" id="CHEBI:24875"/>
        <label>2</label>
    </ligand>
</feature>
<comment type="function">
    <text evidence="9">Catalyzes the hydroxylation of 2-nonaprenyl-3-methyl-6-methoxy-1,4-benzoquinol during ubiquinone biosynthesis.</text>
</comment>
<comment type="caution">
    <text evidence="10">The sequence shown here is derived from an EMBL/GenBank/DDBJ whole genome shotgun (WGS) entry which is preliminary data.</text>
</comment>
<evidence type="ECO:0000256" key="4">
    <source>
        <dbReference type="ARBA" id="ARBA00022723"/>
    </source>
</evidence>
<evidence type="ECO:0000256" key="5">
    <source>
        <dbReference type="ARBA" id="ARBA00023002"/>
    </source>
</evidence>
<dbReference type="Proteomes" id="UP000469385">
    <property type="component" value="Unassembled WGS sequence"/>
</dbReference>
<keyword evidence="4 9" id="KW-0479">Metal-binding</keyword>
<evidence type="ECO:0000256" key="6">
    <source>
        <dbReference type="ARBA" id="ARBA00023004"/>
    </source>
</evidence>
<evidence type="ECO:0000313" key="11">
    <source>
        <dbReference type="Proteomes" id="UP000469385"/>
    </source>
</evidence>
<keyword evidence="2 9" id="KW-1003">Cell membrane</keyword>
<keyword evidence="8 9" id="KW-0472">Membrane</keyword>
<keyword evidence="7 9" id="KW-0503">Monooxygenase</keyword>
<name>A0A6N8ITQ2_9BURK</name>
<dbReference type="NCBIfam" id="NF033656">
    <property type="entry name" value="DMQ_monoox_COQ7"/>
    <property type="match status" value="1"/>
</dbReference>
<feature type="binding site" evidence="9">
    <location>
        <position position="54"/>
    </location>
    <ligand>
        <name>Fe cation</name>
        <dbReference type="ChEBI" id="CHEBI:24875"/>
        <label>1</label>
    </ligand>
</feature>
<organism evidence="10 11">
    <name type="scientific">Ramlibacter pinisoli</name>
    <dbReference type="NCBI Taxonomy" id="2682844"/>
    <lineage>
        <taxon>Bacteria</taxon>
        <taxon>Pseudomonadati</taxon>
        <taxon>Pseudomonadota</taxon>
        <taxon>Betaproteobacteria</taxon>
        <taxon>Burkholderiales</taxon>
        <taxon>Comamonadaceae</taxon>
        <taxon>Ramlibacter</taxon>
    </lineage>
</organism>
<feature type="binding site" evidence="9">
    <location>
        <position position="84"/>
    </location>
    <ligand>
        <name>Fe cation</name>
        <dbReference type="ChEBI" id="CHEBI:24875"/>
        <label>2</label>
    </ligand>
</feature>
<dbReference type="InterPro" id="IPR011566">
    <property type="entry name" value="Ubq_synth_Coq7"/>
</dbReference>
<dbReference type="CDD" id="cd01042">
    <property type="entry name" value="DMQH"/>
    <property type="match status" value="1"/>
</dbReference>
<dbReference type="InterPro" id="IPR009078">
    <property type="entry name" value="Ferritin-like_SF"/>
</dbReference>
<dbReference type="PANTHER" id="PTHR11237:SF4">
    <property type="entry name" value="5-DEMETHOXYUBIQUINONE HYDROXYLASE, MITOCHONDRIAL"/>
    <property type="match status" value="1"/>
</dbReference>
<evidence type="ECO:0000256" key="1">
    <source>
        <dbReference type="ARBA" id="ARBA00004749"/>
    </source>
</evidence>
<dbReference type="GO" id="GO:0046872">
    <property type="term" value="F:metal ion binding"/>
    <property type="evidence" value="ECO:0007669"/>
    <property type="project" value="UniProtKB-KW"/>
</dbReference>
<dbReference type="EMBL" id="WSEL01000003">
    <property type="protein sequence ID" value="MVQ30339.1"/>
    <property type="molecule type" value="Genomic_DNA"/>
</dbReference>
<dbReference type="AlphaFoldDB" id="A0A6N8ITQ2"/>
<comment type="subcellular location">
    <subcellularLocation>
        <location evidence="9">Cell membrane</location>
        <topology evidence="9">Peripheral membrane protein</topology>
    </subcellularLocation>
</comment>
<feature type="binding site" evidence="9">
    <location>
        <position position="168"/>
    </location>
    <ligand>
        <name>Fe cation</name>
        <dbReference type="ChEBI" id="CHEBI:24875"/>
        <label>2</label>
    </ligand>
</feature>
<comment type="similarity">
    <text evidence="9">Belongs to the COQ7 family.</text>
</comment>
<evidence type="ECO:0000256" key="7">
    <source>
        <dbReference type="ARBA" id="ARBA00023033"/>
    </source>
</evidence>
<dbReference type="UniPathway" id="UPA00232"/>
<feature type="binding site" evidence="9">
    <location>
        <position position="84"/>
    </location>
    <ligand>
        <name>Fe cation</name>
        <dbReference type="ChEBI" id="CHEBI:24875"/>
        <label>1</label>
    </ligand>
</feature>
<evidence type="ECO:0000256" key="2">
    <source>
        <dbReference type="ARBA" id="ARBA00022475"/>
    </source>
</evidence>
<comment type="catalytic activity">
    <reaction evidence="9">
        <text>a 5-methoxy-2-methyl-3-(all-trans-polyprenyl)benzene-1,4-diol + AH2 + O2 = a 3-demethylubiquinol + A + H2O</text>
        <dbReference type="Rhea" id="RHEA:50908"/>
        <dbReference type="Rhea" id="RHEA-COMP:10859"/>
        <dbReference type="Rhea" id="RHEA-COMP:10914"/>
        <dbReference type="ChEBI" id="CHEBI:13193"/>
        <dbReference type="ChEBI" id="CHEBI:15377"/>
        <dbReference type="ChEBI" id="CHEBI:15379"/>
        <dbReference type="ChEBI" id="CHEBI:17499"/>
        <dbReference type="ChEBI" id="CHEBI:84167"/>
        <dbReference type="ChEBI" id="CHEBI:84422"/>
        <dbReference type="EC" id="1.14.99.60"/>
    </reaction>
</comment>
<keyword evidence="5 9" id="KW-0560">Oxidoreductase</keyword>
<dbReference type="Pfam" id="PF03232">
    <property type="entry name" value="COQ7"/>
    <property type="match status" value="1"/>
</dbReference>
<evidence type="ECO:0000256" key="8">
    <source>
        <dbReference type="ARBA" id="ARBA00023136"/>
    </source>
</evidence>
<keyword evidence="3 9" id="KW-0831">Ubiquinone biosynthesis</keyword>
<dbReference type="Gene3D" id="1.20.1260.10">
    <property type="match status" value="1"/>
</dbReference>
<dbReference type="InterPro" id="IPR012347">
    <property type="entry name" value="Ferritin-like"/>
</dbReference>
<evidence type="ECO:0000256" key="3">
    <source>
        <dbReference type="ARBA" id="ARBA00022688"/>
    </source>
</evidence>
<gene>
    <name evidence="9 10" type="primary">coq7</name>
    <name evidence="10" type="ORF">GON04_12825</name>
</gene>